<dbReference type="AlphaFoldDB" id="A0AAE0FKD4"/>
<sequence>RLVEALRAPGLMASTGRLVEALRAPGFGCPYVGFRIQPRLQTVLLVGTIVDMCWSASQIPKLAPPGGL</sequence>
<evidence type="ECO:0000313" key="2">
    <source>
        <dbReference type="Proteomes" id="UP001190700"/>
    </source>
</evidence>
<feature type="non-terminal residue" evidence="1">
    <location>
        <position position="1"/>
    </location>
</feature>
<organism evidence="1 2">
    <name type="scientific">Cymbomonas tetramitiformis</name>
    <dbReference type="NCBI Taxonomy" id="36881"/>
    <lineage>
        <taxon>Eukaryota</taxon>
        <taxon>Viridiplantae</taxon>
        <taxon>Chlorophyta</taxon>
        <taxon>Pyramimonadophyceae</taxon>
        <taxon>Pyramimonadales</taxon>
        <taxon>Pyramimonadaceae</taxon>
        <taxon>Cymbomonas</taxon>
    </lineage>
</organism>
<keyword evidence="2" id="KW-1185">Reference proteome</keyword>
<comment type="caution">
    <text evidence="1">The sequence shown here is derived from an EMBL/GenBank/DDBJ whole genome shotgun (WGS) entry which is preliminary data.</text>
</comment>
<protein>
    <submittedName>
        <fullName evidence="1">Uncharacterized protein</fullName>
    </submittedName>
</protein>
<accession>A0AAE0FKD4</accession>
<proteinExistence type="predicted"/>
<evidence type="ECO:0000313" key="1">
    <source>
        <dbReference type="EMBL" id="KAK3261309.1"/>
    </source>
</evidence>
<dbReference type="Proteomes" id="UP001190700">
    <property type="component" value="Unassembled WGS sequence"/>
</dbReference>
<name>A0AAE0FKD4_9CHLO</name>
<reference evidence="1 2" key="1">
    <citation type="journal article" date="2015" name="Genome Biol. Evol.">
        <title>Comparative Genomics of a Bacterivorous Green Alga Reveals Evolutionary Causalities and Consequences of Phago-Mixotrophic Mode of Nutrition.</title>
        <authorList>
            <person name="Burns J.A."/>
            <person name="Paasch A."/>
            <person name="Narechania A."/>
            <person name="Kim E."/>
        </authorList>
    </citation>
    <scope>NUCLEOTIDE SEQUENCE [LARGE SCALE GENOMIC DNA]</scope>
    <source>
        <strain evidence="1 2">PLY_AMNH</strain>
    </source>
</reference>
<gene>
    <name evidence="1" type="ORF">CYMTET_29778</name>
</gene>
<dbReference type="EMBL" id="LGRX02016997">
    <property type="protein sequence ID" value="KAK3261309.1"/>
    <property type="molecule type" value="Genomic_DNA"/>
</dbReference>